<accession>A0AC60P5G6</accession>
<comment type="caution">
    <text evidence="1">The sequence shown here is derived from an EMBL/GenBank/DDBJ whole genome shotgun (WGS) entry which is preliminary data.</text>
</comment>
<dbReference type="EMBL" id="JABSTQ010011170">
    <property type="protein sequence ID" value="KAG0414527.1"/>
    <property type="molecule type" value="Genomic_DNA"/>
</dbReference>
<gene>
    <name evidence="1" type="ORF">HPB47_008299</name>
</gene>
<sequence>MTSRAQPPRRTEAATDSSSLPPSASEDYDTILELRDPADDPVRTRRLPLPVLWLCVPLVALSVVVVVVLLVLPVVSGSRSGSRRFAVIRRGTVTATGSAPAPGGNSSPSTGDNDDPGDYYDVGANVTVTSPSEIFVTMTVDVDFALPLRSKLRLGRSVASVRP</sequence>
<reference evidence="1 2" key="1">
    <citation type="journal article" date="2020" name="Cell">
        <title>Large-Scale Comparative Analyses of Tick Genomes Elucidate Their Genetic Diversity and Vector Capacities.</title>
        <authorList>
            <consortium name="Tick Genome and Microbiome Consortium (TIGMIC)"/>
            <person name="Jia N."/>
            <person name="Wang J."/>
            <person name="Shi W."/>
            <person name="Du L."/>
            <person name="Sun Y."/>
            <person name="Zhan W."/>
            <person name="Jiang J.F."/>
            <person name="Wang Q."/>
            <person name="Zhang B."/>
            <person name="Ji P."/>
            <person name="Bell-Sakyi L."/>
            <person name="Cui X.M."/>
            <person name="Yuan T.T."/>
            <person name="Jiang B.G."/>
            <person name="Yang W.F."/>
            <person name="Lam T.T."/>
            <person name="Chang Q.C."/>
            <person name="Ding S.J."/>
            <person name="Wang X.J."/>
            <person name="Zhu J.G."/>
            <person name="Ruan X.D."/>
            <person name="Zhao L."/>
            <person name="Wei J.T."/>
            <person name="Ye R.Z."/>
            <person name="Que T.C."/>
            <person name="Du C.H."/>
            <person name="Zhou Y.H."/>
            <person name="Cheng J.X."/>
            <person name="Dai P.F."/>
            <person name="Guo W.B."/>
            <person name="Han X.H."/>
            <person name="Huang E.J."/>
            <person name="Li L.F."/>
            <person name="Wei W."/>
            <person name="Gao Y.C."/>
            <person name="Liu J.Z."/>
            <person name="Shao H.Z."/>
            <person name="Wang X."/>
            <person name="Wang C.C."/>
            <person name="Yang T.C."/>
            <person name="Huo Q.B."/>
            <person name="Li W."/>
            <person name="Chen H.Y."/>
            <person name="Chen S.E."/>
            <person name="Zhou L.G."/>
            <person name="Ni X.B."/>
            <person name="Tian J.H."/>
            <person name="Sheng Y."/>
            <person name="Liu T."/>
            <person name="Pan Y.S."/>
            <person name="Xia L.Y."/>
            <person name="Li J."/>
            <person name="Zhao F."/>
            <person name="Cao W.C."/>
        </authorList>
    </citation>
    <scope>NUCLEOTIDE SEQUENCE [LARGE SCALE GENOMIC DNA]</scope>
    <source>
        <strain evidence="1">Iper-2018</strain>
    </source>
</reference>
<evidence type="ECO:0000313" key="2">
    <source>
        <dbReference type="Proteomes" id="UP000805193"/>
    </source>
</evidence>
<evidence type="ECO:0000313" key="1">
    <source>
        <dbReference type="EMBL" id="KAG0414527.1"/>
    </source>
</evidence>
<proteinExistence type="predicted"/>
<protein>
    <submittedName>
        <fullName evidence="1">Uncharacterized protein</fullName>
    </submittedName>
</protein>
<dbReference type="Proteomes" id="UP000805193">
    <property type="component" value="Unassembled WGS sequence"/>
</dbReference>
<name>A0AC60P5G6_IXOPE</name>
<keyword evidence="2" id="KW-1185">Reference proteome</keyword>
<organism evidence="1 2">
    <name type="scientific">Ixodes persulcatus</name>
    <name type="common">Taiga tick</name>
    <dbReference type="NCBI Taxonomy" id="34615"/>
    <lineage>
        <taxon>Eukaryota</taxon>
        <taxon>Metazoa</taxon>
        <taxon>Ecdysozoa</taxon>
        <taxon>Arthropoda</taxon>
        <taxon>Chelicerata</taxon>
        <taxon>Arachnida</taxon>
        <taxon>Acari</taxon>
        <taxon>Parasitiformes</taxon>
        <taxon>Ixodida</taxon>
        <taxon>Ixodoidea</taxon>
        <taxon>Ixodidae</taxon>
        <taxon>Ixodinae</taxon>
        <taxon>Ixodes</taxon>
    </lineage>
</organism>